<organism evidence="1 2">
    <name type="scientific">Paracoccus sanguinis</name>
    <dbReference type="NCBI Taxonomy" id="1545044"/>
    <lineage>
        <taxon>Bacteria</taxon>
        <taxon>Pseudomonadati</taxon>
        <taxon>Pseudomonadota</taxon>
        <taxon>Alphaproteobacteria</taxon>
        <taxon>Rhodobacterales</taxon>
        <taxon>Paracoccaceae</taxon>
        <taxon>Paracoccus</taxon>
    </lineage>
</organism>
<gene>
    <name evidence="1" type="ORF">IX56_01820</name>
</gene>
<sequence length="199" mass="22033">MALPPRVYYTLQEVTARWGCNIADVAGWAAAGKFHIMTGIGLVRCGEEIVAGRVAISPMDLMPLFRRCGTGPTEGVVRRIMTGDKSQWQIITDPVGGVAVAVADMMVMADEVHAFEEENDMVRRVAAGPGAATPYDWEGMNIALIVRIHDHGLPATQAELVAEMQDWFVDRSDGKKMPDSRSIRRRITPIWRALRREES</sequence>
<protein>
    <submittedName>
        <fullName evidence="1">Uncharacterized protein</fullName>
    </submittedName>
</protein>
<name>A0A099GL60_9RHOB</name>
<accession>A0A099GL60</accession>
<proteinExistence type="predicted"/>
<comment type="caution">
    <text evidence="1">The sequence shown here is derived from an EMBL/GenBank/DDBJ whole genome shotgun (WGS) entry which is preliminary data.</text>
</comment>
<evidence type="ECO:0000313" key="2">
    <source>
        <dbReference type="Proteomes" id="UP000029858"/>
    </source>
</evidence>
<evidence type="ECO:0000313" key="1">
    <source>
        <dbReference type="EMBL" id="KGJ23524.1"/>
    </source>
</evidence>
<reference evidence="1 2" key="2">
    <citation type="submission" date="2014-10" db="EMBL/GenBank/DDBJ databases">
        <title>Paracoccus sanguinis sp. nov., isolated from clinical specimens of New York State patients.</title>
        <authorList>
            <person name="Mingle L.A."/>
            <person name="Cole J.A."/>
            <person name="Lapierre P."/>
            <person name="Musser K.A."/>
        </authorList>
    </citation>
    <scope>NUCLEOTIDE SEQUENCE [LARGE SCALE GENOMIC DNA]</scope>
    <source>
        <strain evidence="1 2">5503</strain>
    </source>
</reference>
<dbReference type="RefSeq" id="WP_036706873.1">
    <property type="nucleotide sequence ID" value="NZ_JRKQ01000004.1"/>
</dbReference>
<dbReference type="Proteomes" id="UP000029858">
    <property type="component" value="Unassembled WGS sequence"/>
</dbReference>
<reference evidence="1 2" key="1">
    <citation type="submission" date="2014-09" db="EMBL/GenBank/DDBJ databases">
        <authorList>
            <person name="McGinnis J.M."/>
            <person name="Wolfgang W.J."/>
        </authorList>
    </citation>
    <scope>NUCLEOTIDE SEQUENCE [LARGE SCALE GENOMIC DNA]</scope>
    <source>
        <strain evidence="1 2">5503</strain>
    </source>
</reference>
<dbReference type="AlphaFoldDB" id="A0A099GL60"/>
<dbReference type="EMBL" id="JRKQ01000004">
    <property type="protein sequence ID" value="KGJ23524.1"/>
    <property type="molecule type" value="Genomic_DNA"/>
</dbReference>